<evidence type="ECO:0000256" key="2">
    <source>
        <dbReference type="ARBA" id="ARBA00011073"/>
    </source>
</evidence>
<accession>A0A8X8CPM1</accession>
<feature type="domain" description="Subtilisin-like protease fibronectin type-III" evidence="4">
    <location>
        <begin position="78"/>
        <end position="172"/>
    </location>
</feature>
<keyword evidence="3" id="KW-0732">Signal</keyword>
<sequence>METSYGLIAASDAAVPGVTAKNASFSKDNTPDPAKIKGKIVLCITEVLIDDPRKKAVAVQLGGGQPTYCPKQTKPSYDFNYPSIGVSNMNGSISVYRTVTYYGIGQTVSVAKVNYPSGVQVTVTPATLKFTKTGEKLSFKIDFKPLKTSDGNFVFGALTWSNGIHKVRSPIALNVLSL</sequence>
<name>A0A8X8CPM1_POPTO</name>
<evidence type="ECO:0000256" key="1">
    <source>
        <dbReference type="ARBA" id="ARBA00004613"/>
    </source>
</evidence>
<dbReference type="InterPro" id="IPR041469">
    <property type="entry name" value="Subtilisin-like_FN3"/>
</dbReference>
<comment type="caution">
    <text evidence="5">The sequence shown here is derived from an EMBL/GenBank/DDBJ whole genome shotgun (WGS) entry which is preliminary data.</text>
</comment>
<reference evidence="5" key="1">
    <citation type="journal article" date="2020" name="bioRxiv">
        <title>Hybrid origin of Populus tomentosa Carr. identified through genome sequencing and phylogenomic analysis.</title>
        <authorList>
            <person name="An X."/>
            <person name="Gao K."/>
            <person name="Chen Z."/>
            <person name="Li J."/>
            <person name="Yang X."/>
            <person name="Yang X."/>
            <person name="Zhou J."/>
            <person name="Guo T."/>
            <person name="Zhao T."/>
            <person name="Huang S."/>
            <person name="Miao D."/>
            <person name="Khan W.U."/>
            <person name="Rao P."/>
            <person name="Ye M."/>
            <person name="Lei B."/>
            <person name="Liao W."/>
            <person name="Wang J."/>
            <person name="Ji L."/>
            <person name="Li Y."/>
            <person name="Guo B."/>
            <person name="Mustafa N.S."/>
            <person name="Li S."/>
            <person name="Yun Q."/>
            <person name="Keller S.R."/>
            <person name="Mao J."/>
            <person name="Zhang R."/>
            <person name="Strauss S.H."/>
        </authorList>
    </citation>
    <scope>NUCLEOTIDE SEQUENCE</scope>
    <source>
        <strain evidence="5">GM15</strain>
        <tissue evidence="5">Leaf</tissue>
    </source>
</reference>
<dbReference type="Pfam" id="PF17766">
    <property type="entry name" value="fn3_6"/>
    <property type="match status" value="1"/>
</dbReference>
<dbReference type="GO" id="GO:0005576">
    <property type="term" value="C:extracellular region"/>
    <property type="evidence" value="ECO:0007669"/>
    <property type="project" value="UniProtKB-SubCell"/>
</dbReference>
<dbReference type="Proteomes" id="UP000886885">
    <property type="component" value="Chromosome 9D"/>
</dbReference>
<dbReference type="EMBL" id="JAAWWB010000018">
    <property type="protein sequence ID" value="KAG6761754.1"/>
    <property type="molecule type" value="Genomic_DNA"/>
</dbReference>
<gene>
    <name evidence="5" type="ORF">POTOM_034987</name>
</gene>
<comment type="similarity">
    <text evidence="2">Belongs to the peptidase S8 family.</text>
</comment>
<organism evidence="5 6">
    <name type="scientific">Populus tomentosa</name>
    <name type="common">Chinese white poplar</name>
    <dbReference type="NCBI Taxonomy" id="118781"/>
    <lineage>
        <taxon>Eukaryota</taxon>
        <taxon>Viridiplantae</taxon>
        <taxon>Streptophyta</taxon>
        <taxon>Embryophyta</taxon>
        <taxon>Tracheophyta</taxon>
        <taxon>Spermatophyta</taxon>
        <taxon>Magnoliopsida</taxon>
        <taxon>eudicotyledons</taxon>
        <taxon>Gunneridae</taxon>
        <taxon>Pentapetalae</taxon>
        <taxon>rosids</taxon>
        <taxon>fabids</taxon>
        <taxon>Malpighiales</taxon>
        <taxon>Salicaceae</taxon>
        <taxon>Saliceae</taxon>
        <taxon>Populus</taxon>
    </lineage>
</organism>
<evidence type="ECO:0000313" key="6">
    <source>
        <dbReference type="Proteomes" id="UP000886885"/>
    </source>
</evidence>
<protein>
    <recommendedName>
        <fullName evidence="4">Subtilisin-like protease fibronectin type-III domain-containing protein</fullName>
    </recommendedName>
</protein>
<dbReference type="PANTHER" id="PTHR10795">
    <property type="entry name" value="PROPROTEIN CONVERTASE SUBTILISIN/KEXIN"/>
    <property type="match status" value="1"/>
</dbReference>
<dbReference type="OrthoDB" id="206201at2759"/>
<evidence type="ECO:0000259" key="4">
    <source>
        <dbReference type="Pfam" id="PF17766"/>
    </source>
</evidence>
<evidence type="ECO:0000313" key="5">
    <source>
        <dbReference type="EMBL" id="KAG6761754.1"/>
    </source>
</evidence>
<dbReference type="AlphaFoldDB" id="A0A8X8CPM1"/>
<comment type="subcellular location">
    <subcellularLocation>
        <location evidence="1">Secreted</location>
    </subcellularLocation>
</comment>
<dbReference type="InterPro" id="IPR045051">
    <property type="entry name" value="SBT"/>
</dbReference>
<keyword evidence="6" id="KW-1185">Reference proteome</keyword>
<proteinExistence type="inferred from homology"/>
<evidence type="ECO:0000256" key="3">
    <source>
        <dbReference type="ARBA" id="ARBA00022729"/>
    </source>
</evidence>